<gene>
    <name evidence="2" type="ORF">M3D15_05050</name>
</gene>
<evidence type="ECO:0000256" key="1">
    <source>
        <dbReference type="SAM" id="Phobius"/>
    </source>
</evidence>
<keyword evidence="1" id="KW-0472">Membrane</keyword>
<feature type="transmembrane region" description="Helical" evidence="1">
    <location>
        <begin position="46"/>
        <end position="67"/>
    </location>
</feature>
<comment type="caution">
    <text evidence="2">The sequence shown here is derived from an EMBL/GenBank/DDBJ whole genome shotgun (WGS) entry which is preliminary data.</text>
</comment>
<dbReference type="Proteomes" id="UP001525379">
    <property type="component" value="Unassembled WGS sequence"/>
</dbReference>
<protein>
    <submittedName>
        <fullName evidence="2">Uncharacterized protein</fullName>
    </submittedName>
</protein>
<accession>A0ABT2HWM1</accession>
<feature type="transmembrane region" description="Helical" evidence="1">
    <location>
        <begin position="12"/>
        <end position="34"/>
    </location>
</feature>
<organism evidence="2 3">
    <name type="scientific">Pseudoclavibacter albus</name>
    <dbReference type="NCBI Taxonomy" id="272241"/>
    <lineage>
        <taxon>Bacteria</taxon>
        <taxon>Bacillati</taxon>
        <taxon>Actinomycetota</taxon>
        <taxon>Actinomycetes</taxon>
        <taxon>Micrococcales</taxon>
        <taxon>Microbacteriaceae</taxon>
        <taxon>Pseudoclavibacter</taxon>
    </lineage>
</organism>
<keyword evidence="1" id="KW-0812">Transmembrane</keyword>
<keyword evidence="1" id="KW-1133">Transmembrane helix</keyword>
<keyword evidence="3" id="KW-1185">Reference proteome</keyword>
<sequence length="70" mass="7924">MNDRHVRSRRLNGLWTISTVFVVLVGVLSPYIFAALKITEQLHQSLILGLFDLLVIVIALAFSRVIMRTS</sequence>
<dbReference type="EMBL" id="JALXSQ010000014">
    <property type="protein sequence ID" value="MCT2042700.1"/>
    <property type="molecule type" value="Genomic_DNA"/>
</dbReference>
<evidence type="ECO:0000313" key="3">
    <source>
        <dbReference type="Proteomes" id="UP001525379"/>
    </source>
</evidence>
<dbReference type="RefSeq" id="WP_206394322.1">
    <property type="nucleotide sequence ID" value="NZ_JAFDPW010000001.1"/>
</dbReference>
<name>A0ABT2HWM1_9MICO</name>
<evidence type="ECO:0000313" key="2">
    <source>
        <dbReference type="EMBL" id="MCT2042700.1"/>
    </source>
</evidence>
<proteinExistence type="predicted"/>
<reference evidence="2 3" key="1">
    <citation type="submission" date="2022-04" db="EMBL/GenBank/DDBJ databases">
        <title>Human microbiome associated bacterial genomes.</title>
        <authorList>
            <person name="Sandstrom S."/>
            <person name="Salamzade R."/>
            <person name="Kalan L.R."/>
        </authorList>
    </citation>
    <scope>NUCLEOTIDE SEQUENCE [LARGE SCALE GENOMIC DNA]</scope>
    <source>
        <strain evidence="3">p3-SID1799</strain>
    </source>
</reference>